<dbReference type="PANTHER" id="PTHR38795:SF1">
    <property type="entry name" value="DUF6604 DOMAIN-CONTAINING PROTEIN"/>
    <property type="match status" value="1"/>
</dbReference>
<reference evidence="2" key="2">
    <citation type="submission" date="2021-08" db="EMBL/GenBank/DDBJ databases">
        <authorList>
            <person name="Gostincar C."/>
            <person name="Sun X."/>
            <person name="Song Z."/>
            <person name="Gunde-Cimerman N."/>
        </authorList>
    </citation>
    <scope>NUCLEOTIDE SEQUENCE</scope>
    <source>
        <strain evidence="2">EXF-8016</strain>
    </source>
</reference>
<dbReference type="Pfam" id="PF20253">
    <property type="entry name" value="DUF6604"/>
    <property type="match status" value="1"/>
</dbReference>
<dbReference type="OrthoDB" id="5238236at2759"/>
<evidence type="ECO:0000259" key="1">
    <source>
        <dbReference type="Pfam" id="PF20253"/>
    </source>
</evidence>
<dbReference type="EMBL" id="JAHFYH010000017">
    <property type="protein sequence ID" value="KAH0224778.1"/>
    <property type="molecule type" value="Genomic_DNA"/>
</dbReference>
<organism evidence="2 3">
    <name type="scientific">Aureobasidium melanogenum</name>
    <name type="common">Aureobasidium pullulans var. melanogenum</name>
    <dbReference type="NCBI Taxonomy" id="46634"/>
    <lineage>
        <taxon>Eukaryota</taxon>
        <taxon>Fungi</taxon>
        <taxon>Dikarya</taxon>
        <taxon>Ascomycota</taxon>
        <taxon>Pezizomycotina</taxon>
        <taxon>Dothideomycetes</taxon>
        <taxon>Dothideomycetidae</taxon>
        <taxon>Dothideales</taxon>
        <taxon>Saccotheciaceae</taxon>
        <taxon>Aureobasidium</taxon>
    </lineage>
</organism>
<evidence type="ECO:0000313" key="3">
    <source>
        <dbReference type="Proteomes" id="UP000767238"/>
    </source>
</evidence>
<sequence length="283" mass="31148">MLPNSLRGSYTIYKEDTDSVATWLASTAKQCGYPPDLLTTPGGDLASQKGSELKGKARKLAKTATSTNCGSSESARSGSTTYTIAIKDFIPLAEHIVAYQTPPVKVPTTLVKSLDRAIALRQKHNSWFDDVGRTSKGNGHSYFLGVLEQVREILRRCMPPDTAIDPMPQPLAGLDADATSRTHICNAFMDLSLNDIRDKYSDLASLLKNSKLLTESDDEARYRVENFMMAEEQYLAVHCLSTDIDLIIQSTLRLCRLLGFLCGSQQTLLLSSFETCHKDTAKS</sequence>
<name>A0A9P8GJC5_AURME</name>
<comment type="caution">
    <text evidence="2">The sequence shown here is derived from an EMBL/GenBank/DDBJ whole genome shotgun (WGS) entry which is preliminary data.</text>
</comment>
<dbReference type="InterPro" id="IPR046539">
    <property type="entry name" value="DUF6604"/>
</dbReference>
<reference evidence="2" key="1">
    <citation type="journal article" date="2021" name="J Fungi (Basel)">
        <title>Virulence traits and population genomics of the black yeast Aureobasidium melanogenum.</title>
        <authorList>
            <person name="Cernosa A."/>
            <person name="Sun X."/>
            <person name="Gostincar C."/>
            <person name="Fang C."/>
            <person name="Gunde-Cimerman N."/>
            <person name="Song Z."/>
        </authorList>
    </citation>
    <scope>NUCLEOTIDE SEQUENCE</scope>
    <source>
        <strain evidence="2">EXF-8016</strain>
    </source>
</reference>
<protein>
    <recommendedName>
        <fullName evidence="1">DUF6604 domain-containing protein</fullName>
    </recommendedName>
</protein>
<accession>A0A9P8GJC5</accession>
<dbReference type="Proteomes" id="UP000767238">
    <property type="component" value="Unassembled WGS sequence"/>
</dbReference>
<feature type="domain" description="DUF6604" evidence="1">
    <location>
        <begin position="13"/>
        <end position="247"/>
    </location>
</feature>
<dbReference type="AlphaFoldDB" id="A0A9P8GJC5"/>
<dbReference type="PANTHER" id="PTHR38795">
    <property type="entry name" value="DUF6604 DOMAIN-CONTAINING PROTEIN"/>
    <property type="match status" value="1"/>
</dbReference>
<evidence type="ECO:0000313" key="2">
    <source>
        <dbReference type="EMBL" id="KAH0224778.1"/>
    </source>
</evidence>
<feature type="non-terminal residue" evidence="2">
    <location>
        <position position="283"/>
    </location>
</feature>
<gene>
    <name evidence="2" type="ORF">KCV03_g3316</name>
</gene>
<proteinExistence type="predicted"/>